<organism evidence="12 13">
    <name type="scientific">Paenarthrobacter aurescens</name>
    <name type="common">Arthrobacter aurescens</name>
    <dbReference type="NCBI Taxonomy" id="43663"/>
    <lineage>
        <taxon>Bacteria</taxon>
        <taxon>Bacillati</taxon>
        <taxon>Actinomycetota</taxon>
        <taxon>Actinomycetes</taxon>
        <taxon>Micrococcales</taxon>
        <taxon>Micrococcaceae</taxon>
        <taxon>Paenarthrobacter</taxon>
    </lineage>
</organism>
<dbReference type="InterPro" id="IPR017853">
    <property type="entry name" value="GH"/>
</dbReference>
<dbReference type="Pfam" id="PF02449">
    <property type="entry name" value="Glyco_hydro_42"/>
    <property type="match status" value="1"/>
</dbReference>
<comment type="caution">
    <text evidence="12">The sequence shown here is derived from an EMBL/GenBank/DDBJ whole genome shotgun (WGS) entry which is preliminary data.</text>
</comment>
<evidence type="ECO:0000256" key="4">
    <source>
        <dbReference type="ARBA" id="ARBA00022801"/>
    </source>
</evidence>
<dbReference type="GO" id="GO:0004565">
    <property type="term" value="F:beta-galactosidase activity"/>
    <property type="evidence" value="ECO:0007669"/>
    <property type="project" value="UniProtKB-EC"/>
</dbReference>
<dbReference type="SUPFAM" id="SSF51445">
    <property type="entry name" value="(Trans)glycosidases"/>
    <property type="match status" value="1"/>
</dbReference>
<dbReference type="Proteomes" id="UP000317715">
    <property type="component" value="Unassembled WGS sequence"/>
</dbReference>
<feature type="binding site" evidence="8">
    <location>
        <position position="157"/>
    </location>
    <ligand>
        <name>substrate</name>
    </ligand>
</feature>
<protein>
    <recommendedName>
        <fullName evidence="3 6">Beta-galactosidase</fullName>
        <shortName evidence="6">Beta-gal</shortName>
        <ecNumber evidence="3 6">3.2.1.23</ecNumber>
    </recommendedName>
</protein>
<feature type="binding site" evidence="8">
    <location>
        <position position="318"/>
    </location>
    <ligand>
        <name>substrate</name>
    </ligand>
</feature>
<evidence type="ECO:0000313" key="13">
    <source>
        <dbReference type="Proteomes" id="UP000317715"/>
    </source>
</evidence>
<proteinExistence type="inferred from homology"/>
<evidence type="ECO:0000256" key="3">
    <source>
        <dbReference type="ARBA" id="ARBA00012756"/>
    </source>
</evidence>
<feature type="active site" description="Nucleophile" evidence="7">
    <location>
        <position position="310"/>
    </location>
</feature>
<keyword evidence="4 6" id="KW-0378">Hydrolase</keyword>
<dbReference type="Pfam" id="PF08533">
    <property type="entry name" value="Glyco_hydro_42C"/>
    <property type="match status" value="1"/>
</dbReference>
<evidence type="ECO:0000256" key="1">
    <source>
        <dbReference type="ARBA" id="ARBA00001412"/>
    </source>
</evidence>
<feature type="binding site" evidence="8">
    <location>
        <position position="119"/>
    </location>
    <ligand>
        <name>substrate</name>
    </ligand>
</feature>
<dbReference type="GO" id="GO:0006012">
    <property type="term" value="P:galactose metabolic process"/>
    <property type="evidence" value="ECO:0007669"/>
    <property type="project" value="InterPro"/>
</dbReference>
<dbReference type="Gene3D" id="3.20.20.80">
    <property type="entry name" value="Glycosidases"/>
    <property type="match status" value="1"/>
</dbReference>
<evidence type="ECO:0000259" key="11">
    <source>
        <dbReference type="Pfam" id="PF08533"/>
    </source>
</evidence>
<feature type="domain" description="Beta-galactosidase trimerisation" evidence="10">
    <location>
        <begin position="399"/>
        <end position="605"/>
    </location>
</feature>
<dbReference type="PIRSF" id="PIRSF001084">
    <property type="entry name" value="B-galactosidase"/>
    <property type="match status" value="1"/>
</dbReference>
<dbReference type="PANTHER" id="PTHR36447">
    <property type="entry name" value="BETA-GALACTOSIDASE GANA"/>
    <property type="match status" value="1"/>
</dbReference>
<dbReference type="Gene3D" id="2.60.40.1180">
    <property type="entry name" value="Golgi alpha-mannosidase II"/>
    <property type="match status" value="1"/>
</dbReference>
<keyword evidence="13" id="KW-1185">Reference proteome</keyword>
<dbReference type="CDD" id="cd03143">
    <property type="entry name" value="A4_beta-galactosidase_middle_domain"/>
    <property type="match status" value="1"/>
</dbReference>
<feature type="domain" description="Beta-galactosidase C-terminal" evidence="11">
    <location>
        <begin position="617"/>
        <end position="674"/>
    </location>
</feature>
<comment type="similarity">
    <text evidence="2 6">Belongs to the glycosyl hydrolase 42 family.</text>
</comment>
<evidence type="ECO:0000256" key="2">
    <source>
        <dbReference type="ARBA" id="ARBA00005940"/>
    </source>
</evidence>
<gene>
    <name evidence="12" type="ORF">AAU01_23220</name>
</gene>
<evidence type="ECO:0000256" key="5">
    <source>
        <dbReference type="ARBA" id="ARBA00023295"/>
    </source>
</evidence>
<evidence type="ECO:0000313" key="12">
    <source>
        <dbReference type="EMBL" id="GEB19567.1"/>
    </source>
</evidence>
<dbReference type="GO" id="GO:0009341">
    <property type="term" value="C:beta-galactosidase complex"/>
    <property type="evidence" value="ECO:0007669"/>
    <property type="project" value="InterPro"/>
</dbReference>
<evidence type="ECO:0000256" key="6">
    <source>
        <dbReference type="PIRNR" id="PIRNR001084"/>
    </source>
</evidence>
<feature type="active site" description="Proton donor" evidence="7">
    <location>
        <position position="158"/>
    </location>
</feature>
<dbReference type="PANTHER" id="PTHR36447:SF1">
    <property type="entry name" value="BETA-GALACTOSIDASE GANA"/>
    <property type="match status" value="1"/>
</dbReference>
<dbReference type="OrthoDB" id="9800974at2"/>
<dbReference type="GeneID" id="97302812"/>
<dbReference type="AlphaFoldDB" id="A0A4Y3NEH4"/>
<sequence length="690" mass="75079">MQLRSHGLKNVTDAAGLLFGADYNPEQWPEETWPEDISLMKQAGVNIVTVGVFSWARLQPEEGQWNFGWLDRLLDLLANNGIRVCLATPTASPPPWLGHRYPASLPTTADGTTLWYGSRNQFSPSSPAYRAAALAVTSQLAARYADHPAVAMWHVGNELGQVSYDDETAVAFRSWLLRRYGSLDAVNAAWGTAFWSQGYSGWEQILPPRAAPYMHNPTQVLDFHRFTSEALLELFVAERDVIRSHAGQPVTTNLMGFFRGADYFRFAQETDFIGNNHYVDPAEPQSWETAALTHDLCRGLAGGAPWMLMESATSAVSWRGHNVPKDPGALRVDSLAAIARGSDAVCYFQFRQSAFGAERFHSAMVPLAGADTRVFREVCSLGSDLQELRLLAGTPAPSKIAVLFDWDSWWASESPDRPSNRLGVMDQILAYYRPLLRRGHCVEVIHPASSLDRFDLVLAPSLFLLTGKDAESLDAWVLAGGTAVVGPFSGVADSNGHLRSGRHPTVLARMLGVSGEEWRPLAGPERLTFTLGNLPESEALSWSEDLRIHSSSASPVASFASGPLSGKPAVVRNSHGKGWSWYAGAELPESALAAIIEGALKDAGLPSLVAAELPADVELVQRGEYLFVLNHGCETRRVELSGHIKANGPSIDLLTGASHPAELMLPPYGVLVLKSGPFPQDLQSPQKNGN</sequence>
<dbReference type="EC" id="3.2.1.23" evidence="3 6"/>
<dbReference type="Gene3D" id="3.40.50.880">
    <property type="match status" value="1"/>
</dbReference>
<dbReference type="InterPro" id="IPR013780">
    <property type="entry name" value="Glyco_hydro_b"/>
</dbReference>
<name>A0A4Y3NEH4_PAEAU</name>
<dbReference type="SUPFAM" id="SSF52317">
    <property type="entry name" value="Class I glutamine amidotransferase-like"/>
    <property type="match status" value="1"/>
</dbReference>
<dbReference type="RefSeq" id="WP_141283764.1">
    <property type="nucleotide sequence ID" value="NZ_BAAAWK010000001.1"/>
</dbReference>
<reference evidence="12 13" key="1">
    <citation type="submission" date="2019-06" db="EMBL/GenBank/DDBJ databases">
        <title>Whole genome shotgun sequence of Paenarthrobacter aurescens NBRC 12136.</title>
        <authorList>
            <person name="Hosoyama A."/>
            <person name="Uohara A."/>
            <person name="Ohji S."/>
            <person name="Ichikawa N."/>
        </authorList>
    </citation>
    <scope>NUCLEOTIDE SEQUENCE [LARGE SCALE GENOMIC DNA]</scope>
    <source>
        <strain evidence="12 13">NBRC 12136</strain>
    </source>
</reference>
<dbReference type="InterPro" id="IPR013739">
    <property type="entry name" value="Beta_galactosidase_C"/>
</dbReference>
<accession>A0A4Y3NEH4</accession>
<evidence type="ECO:0000256" key="7">
    <source>
        <dbReference type="PIRSR" id="PIRSR001084-1"/>
    </source>
</evidence>
<dbReference type="InterPro" id="IPR013738">
    <property type="entry name" value="Beta_galactosidase_Trimer"/>
</dbReference>
<evidence type="ECO:0000259" key="10">
    <source>
        <dbReference type="Pfam" id="PF08532"/>
    </source>
</evidence>
<feature type="domain" description="Glycoside hydrolase family 42 N-terminal" evidence="9">
    <location>
        <begin position="22"/>
        <end position="388"/>
    </location>
</feature>
<comment type="catalytic activity">
    <reaction evidence="1 6">
        <text>Hydrolysis of terminal non-reducing beta-D-galactose residues in beta-D-galactosides.</text>
        <dbReference type="EC" id="3.2.1.23"/>
    </reaction>
</comment>
<dbReference type="EMBL" id="BJMD01000013">
    <property type="protein sequence ID" value="GEB19567.1"/>
    <property type="molecule type" value="Genomic_DNA"/>
</dbReference>
<dbReference type="Pfam" id="PF08532">
    <property type="entry name" value="Glyco_hydro_42M"/>
    <property type="match status" value="1"/>
</dbReference>
<evidence type="ECO:0000256" key="8">
    <source>
        <dbReference type="PIRSR" id="PIRSR001084-2"/>
    </source>
</evidence>
<evidence type="ECO:0000259" key="9">
    <source>
        <dbReference type="Pfam" id="PF02449"/>
    </source>
</evidence>
<dbReference type="InterPro" id="IPR013529">
    <property type="entry name" value="Glyco_hydro_42_N"/>
</dbReference>
<keyword evidence="5 6" id="KW-0326">Glycosidase</keyword>
<dbReference type="InterPro" id="IPR003476">
    <property type="entry name" value="Glyco_hydro_42"/>
</dbReference>
<dbReference type="InterPro" id="IPR029062">
    <property type="entry name" value="Class_I_gatase-like"/>
</dbReference>